<comment type="caution">
    <text evidence="1">The sequence shown here is derived from an EMBL/GenBank/DDBJ whole genome shotgun (WGS) entry which is preliminary data.</text>
</comment>
<dbReference type="PANTHER" id="PTHR43434:SF1">
    <property type="entry name" value="PHOSPHOGLYCOLATE PHOSPHATASE"/>
    <property type="match status" value="1"/>
</dbReference>
<dbReference type="InterPro" id="IPR036412">
    <property type="entry name" value="HAD-like_sf"/>
</dbReference>
<dbReference type="PANTHER" id="PTHR43434">
    <property type="entry name" value="PHOSPHOGLYCOLATE PHOSPHATASE"/>
    <property type="match status" value="1"/>
</dbReference>
<accession>A0A4Q7KR72</accession>
<evidence type="ECO:0000313" key="2">
    <source>
        <dbReference type="Proteomes" id="UP000294257"/>
    </source>
</evidence>
<sequence length="236" mass="25023">MTPPIDDPKALRELLANTQALLLDFDGPICSVFDGLAAHQVADQLRDTLSVPAADLPAEVRDSDDPFDVLRYAATISDDEARYVEAAFRALEVEAVQTAKPTDGAHDLIHAWTDTGRPVAIVSNNSAAAVNTYVDLHDLRDQVTHISARDSADVSRLKPSGYLVQRAQLALHANPNECTLVGDAMTDVLAARVSDACSIAYVNKPGKKGALVAAGPNAVITTMESLAPIVGIDTKS</sequence>
<dbReference type="InterPro" id="IPR050155">
    <property type="entry name" value="HAD-like_hydrolase_sf"/>
</dbReference>
<protein>
    <submittedName>
        <fullName evidence="1">Beta-phosphoglucomutase-like phosphatase (HAD superfamily)</fullName>
    </submittedName>
</protein>
<keyword evidence="2" id="KW-1185">Reference proteome</keyword>
<dbReference type="Proteomes" id="UP000294257">
    <property type="component" value="Unassembled WGS sequence"/>
</dbReference>
<dbReference type="GO" id="GO:0008967">
    <property type="term" value="F:phosphoglycolate phosphatase activity"/>
    <property type="evidence" value="ECO:0007669"/>
    <property type="project" value="TreeGrafter"/>
</dbReference>
<dbReference type="AlphaFoldDB" id="A0A4Q7KR72"/>
<name>A0A4Q7KR72_9PSEU</name>
<dbReference type="CDD" id="cd01427">
    <property type="entry name" value="HAD_like"/>
    <property type="match status" value="1"/>
</dbReference>
<dbReference type="EMBL" id="SGWQ01000005">
    <property type="protein sequence ID" value="RZS37842.1"/>
    <property type="molecule type" value="Genomic_DNA"/>
</dbReference>
<dbReference type="SUPFAM" id="SSF56784">
    <property type="entry name" value="HAD-like"/>
    <property type="match status" value="1"/>
</dbReference>
<dbReference type="RefSeq" id="WP_242613470.1">
    <property type="nucleotide sequence ID" value="NZ_SGWQ01000005.1"/>
</dbReference>
<evidence type="ECO:0000313" key="1">
    <source>
        <dbReference type="EMBL" id="RZS37842.1"/>
    </source>
</evidence>
<proteinExistence type="predicted"/>
<organism evidence="1 2">
    <name type="scientific">Herbihabitans rhizosphaerae</name>
    <dbReference type="NCBI Taxonomy" id="1872711"/>
    <lineage>
        <taxon>Bacteria</taxon>
        <taxon>Bacillati</taxon>
        <taxon>Actinomycetota</taxon>
        <taxon>Actinomycetes</taxon>
        <taxon>Pseudonocardiales</taxon>
        <taxon>Pseudonocardiaceae</taxon>
        <taxon>Herbihabitans</taxon>
    </lineage>
</organism>
<dbReference type="Gene3D" id="3.40.50.1000">
    <property type="entry name" value="HAD superfamily/HAD-like"/>
    <property type="match status" value="1"/>
</dbReference>
<dbReference type="InterPro" id="IPR023214">
    <property type="entry name" value="HAD_sf"/>
</dbReference>
<reference evidence="1 2" key="1">
    <citation type="submission" date="2019-02" db="EMBL/GenBank/DDBJ databases">
        <title>Genomic Encyclopedia of Type Strains, Phase IV (KMG-IV): sequencing the most valuable type-strain genomes for metagenomic binning, comparative biology and taxonomic classification.</title>
        <authorList>
            <person name="Goeker M."/>
        </authorList>
    </citation>
    <scope>NUCLEOTIDE SEQUENCE [LARGE SCALE GENOMIC DNA]</scope>
    <source>
        <strain evidence="1 2">DSM 101727</strain>
    </source>
</reference>
<gene>
    <name evidence="1" type="ORF">EV193_105402</name>
</gene>
<dbReference type="GO" id="GO:0005829">
    <property type="term" value="C:cytosol"/>
    <property type="evidence" value="ECO:0007669"/>
    <property type="project" value="TreeGrafter"/>
</dbReference>
<dbReference type="Pfam" id="PF00702">
    <property type="entry name" value="Hydrolase"/>
    <property type="match status" value="1"/>
</dbReference>
<dbReference type="GO" id="GO:0006281">
    <property type="term" value="P:DNA repair"/>
    <property type="evidence" value="ECO:0007669"/>
    <property type="project" value="TreeGrafter"/>
</dbReference>